<keyword evidence="1" id="KW-0472">Membrane</keyword>
<evidence type="ECO:0000313" key="2">
    <source>
        <dbReference type="EMBL" id="EOT26308.1"/>
    </source>
</evidence>
<proteinExistence type="predicted"/>
<keyword evidence="1" id="KW-0812">Transmembrane</keyword>
<keyword evidence="3" id="KW-1185">Reference proteome</keyword>
<dbReference type="AlphaFoldDB" id="S0NIB9"/>
<feature type="transmembrane region" description="Helical" evidence="1">
    <location>
        <begin position="19"/>
        <end position="36"/>
    </location>
</feature>
<reference evidence="2 3" key="1">
    <citation type="submission" date="2013-03" db="EMBL/GenBank/DDBJ databases">
        <title>The Genome Sequence of Enterococcus saccharolyticus ATCC_43076 (Illumina only assembly).</title>
        <authorList>
            <consortium name="The Broad Institute Genomics Platform"/>
            <consortium name="The Broad Institute Genome Sequencing Center for Infectious Disease"/>
            <person name="Earl A."/>
            <person name="Russ C."/>
            <person name="Gilmore M."/>
            <person name="Surin D."/>
            <person name="Walker B."/>
            <person name="Young S."/>
            <person name="Zeng Q."/>
            <person name="Gargeya S."/>
            <person name="Fitzgerald M."/>
            <person name="Haas B."/>
            <person name="Abouelleil A."/>
            <person name="Allen A.W."/>
            <person name="Alvarado L."/>
            <person name="Arachchi H.M."/>
            <person name="Berlin A.M."/>
            <person name="Chapman S.B."/>
            <person name="Gainer-Dewar J."/>
            <person name="Goldberg J."/>
            <person name="Griggs A."/>
            <person name="Gujja S."/>
            <person name="Hansen M."/>
            <person name="Howarth C."/>
            <person name="Imamovic A."/>
            <person name="Ireland A."/>
            <person name="Larimer J."/>
            <person name="McCowan C."/>
            <person name="Murphy C."/>
            <person name="Pearson M."/>
            <person name="Poon T.W."/>
            <person name="Priest M."/>
            <person name="Roberts A."/>
            <person name="Saif S."/>
            <person name="Shea T."/>
            <person name="Sisk P."/>
            <person name="Sykes S."/>
            <person name="Wortman J."/>
            <person name="Nusbaum C."/>
            <person name="Birren B."/>
        </authorList>
    </citation>
    <scope>NUCLEOTIDE SEQUENCE [LARGE SCALE GENOMIC DNA]</scope>
    <source>
        <strain evidence="2 3">ATCC 43076</strain>
    </source>
</reference>
<evidence type="ECO:0000313" key="3">
    <source>
        <dbReference type="Proteomes" id="UP000014136"/>
    </source>
</evidence>
<keyword evidence="1" id="KW-1133">Transmembrane helix</keyword>
<dbReference type="HOGENOM" id="CLU_2648941_0_0_9"/>
<dbReference type="RefSeq" id="WP_016175845.1">
    <property type="nucleotide sequence ID" value="NZ_KE136390.1"/>
</dbReference>
<dbReference type="STRING" id="41997.RV16_GL001377"/>
<sequence length="76" mass="8663">MIHPEKQAIKNRIKRMVKWSRYVMVGMFLGLTGLAIITGNYWLIFIGIVGVSLTSVYFRKLTQAVKEIAVTDDDCN</sequence>
<accession>S0NIB9</accession>
<protein>
    <submittedName>
        <fullName evidence="2">Uncharacterized protein</fullName>
    </submittedName>
</protein>
<dbReference type="Proteomes" id="UP000014136">
    <property type="component" value="Unassembled WGS sequence"/>
</dbReference>
<name>S0NIB9_9ENTE</name>
<dbReference type="OrthoDB" id="1710898at2"/>
<dbReference type="PATRIC" id="fig|1139996.3.peg.2047"/>
<dbReference type="EMBL" id="AHYT01000010">
    <property type="protein sequence ID" value="EOT26308.1"/>
    <property type="molecule type" value="Genomic_DNA"/>
</dbReference>
<organism evidence="2 3">
    <name type="scientific">Enterococcus saccharolyticus subsp. saccharolyticus ATCC 43076</name>
    <dbReference type="NCBI Taxonomy" id="1139996"/>
    <lineage>
        <taxon>Bacteria</taxon>
        <taxon>Bacillati</taxon>
        <taxon>Bacillota</taxon>
        <taxon>Bacilli</taxon>
        <taxon>Lactobacillales</taxon>
        <taxon>Enterococcaceae</taxon>
        <taxon>Enterococcus</taxon>
    </lineage>
</organism>
<gene>
    <name evidence="2" type="ORF">OMQ_02083</name>
</gene>
<evidence type="ECO:0000256" key="1">
    <source>
        <dbReference type="SAM" id="Phobius"/>
    </source>
</evidence>
<comment type="caution">
    <text evidence="2">The sequence shown here is derived from an EMBL/GenBank/DDBJ whole genome shotgun (WGS) entry which is preliminary data.</text>
</comment>
<feature type="transmembrane region" description="Helical" evidence="1">
    <location>
        <begin position="42"/>
        <end position="58"/>
    </location>
</feature>